<gene>
    <name evidence="3" type="ORF">TWF694_003868</name>
</gene>
<accession>A0AAV9X1S0</accession>
<evidence type="ECO:0000313" key="3">
    <source>
        <dbReference type="EMBL" id="KAK6530526.1"/>
    </source>
</evidence>
<dbReference type="AlphaFoldDB" id="A0AAV9X1S0"/>
<comment type="caution">
    <text evidence="3">The sequence shown here is derived from an EMBL/GenBank/DDBJ whole genome shotgun (WGS) entry which is preliminary data.</text>
</comment>
<keyword evidence="2" id="KW-0812">Transmembrane</keyword>
<dbReference type="Proteomes" id="UP001365542">
    <property type="component" value="Unassembled WGS sequence"/>
</dbReference>
<feature type="transmembrane region" description="Helical" evidence="2">
    <location>
        <begin position="41"/>
        <end position="62"/>
    </location>
</feature>
<keyword evidence="2" id="KW-1133">Transmembrane helix</keyword>
<evidence type="ECO:0000256" key="1">
    <source>
        <dbReference type="SAM" id="MobiDB-lite"/>
    </source>
</evidence>
<feature type="region of interest" description="Disordered" evidence="1">
    <location>
        <begin position="68"/>
        <end position="102"/>
    </location>
</feature>
<evidence type="ECO:0000313" key="4">
    <source>
        <dbReference type="Proteomes" id="UP001365542"/>
    </source>
</evidence>
<sequence length="102" mass="10771">MASNTATDAAATSDLSAEQSYKNLVDDYTKQGLGLSKGAKIGIGVGASIVGLVVVGMIILLLRLRRSKSAREKDEGFSEVPDNQSAEARAAEARRMKALDNM</sequence>
<evidence type="ECO:0000256" key="2">
    <source>
        <dbReference type="SAM" id="Phobius"/>
    </source>
</evidence>
<keyword evidence="2" id="KW-0472">Membrane</keyword>
<reference evidence="3 4" key="1">
    <citation type="submission" date="2019-10" db="EMBL/GenBank/DDBJ databases">
        <authorList>
            <person name="Palmer J.M."/>
        </authorList>
    </citation>
    <scope>NUCLEOTIDE SEQUENCE [LARGE SCALE GENOMIC DNA]</scope>
    <source>
        <strain evidence="3 4">TWF694</strain>
    </source>
</reference>
<proteinExistence type="predicted"/>
<protein>
    <submittedName>
        <fullName evidence="3">Uncharacterized protein</fullName>
    </submittedName>
</protein>
<name>A0AAV9X1S0_9PEZI</name>
<dbReference type="EMBL" id="JAVHJO010000013">
    <property type="protein sequence ID" value="KAK6530526.1"/>
    <property type="molecule type" value="Genomic_DNA"/>
</dbReference>
<feature type="compositionally biased region" description="Basic and acidic residues" evidence="1">
    <location>
        <begin position="89"/>
        <end position="102"/>
    </location>
</feature>
<organism evidence="3 4">
    <name type="scientific">Orbilia ellipsospora</name>
    <dbReference type="NCBI Taxonomy" id="2528407"/>
    <lineage>
        <taxon>Eukaryota</taxon>
        <taxon>Fungi</taxon>
        <taxon>Dikarya</taxon>
        <taxon>Ascomycota</taxon>
        <taxon>Pezizomycotina</taxon>
        <taxon>Orbiliomycetes</taxon>
        <taxon>Orbiliales</taxon>
        <taxon>Orbiliaceae</taxon>
        <taxon>Orbilia</taxon>
    </lineage>
</organism>
<keyword evidence="4" id="KW-1185">Reference proteome</keyword>